<dbReference type="SUPFAM" id="SSF54928">
    <property type="entry name" value="RNA-binding domain, RBD"/>
    <property type="match status" value="1"/>
</dbReference>
<evidence type="ECO:0000256" key="5">
    <source>
        <dbReference type="ARBA" id="ARBA00022884"/>
    </source>
</evidence>
<dbReference type="CDD" id="cd12263">
    <property type="entry name" value="RRM_ABT1_like"/>
    <property type="match status" value="1"/>
</dbReference>
<dbReference type="AlphaFoldDB" id="A0A1G4IL54"/>
<keyword evidence="5" id="KW-0694">RNA-binding</keyword>
<keyword evidence="6" id="KW-0539">Nucleus</keyword>
<comment type="subcellular location">
    <subcellularLocation>
        <location evidence="1">Nucleus</location>
        <location evidence="1">Nucleolus</location>
    </subcellularLocation>
</comment>
<evidence type="ECO:0000256" key="2">
    <source>
        <dbReference type="ARBA" id="ARBA00005819"/>
    </source>
</evidence>
<evidence type="ECO:0000256" key="8">
    <source>
        <dbReference type="SAM" id="MobiDB-lite"/>
    </source>
</evidence>
<dbReference type="OrthoDB" id="287393at2759"/>
<accession>A0A1G4IL54</accession>
<evidence type="ECO:0000256" key="6">
    <source>
        <dbReference type="ARBA" id="ARBA00023242"/>
    </source>
</evidence>
<feature type="compositionally biased region" description="Basic and acidic residues" evidence="8">
    <location>
        <begin position="50"/>
        <end position="59"/>
    </location>
</feature>
<dbReference type="PANTHER" id="PTHR12311:SF7">
    <property type="entry name" value="ACTIVATOR OF BASAL TRANSCRIPTION 1"/>
    <property type="match status" value="1"/>
</dbReference>
<dbReference type="InterPro" id="IPR012677">
    <property type="entry name" value="Nucleotide-bd_a/b_plait_sf"/>
</dbReference>
<dbReference type="InterPro" id="IPR034353">
    <property type="entry name" value="ABT1/ESF2_RRM"/>
</dbReference>
<feature type="compositionally biased region" description="Polar residues" evidence="8">
    <location>
        <begin position="259"/>
        <end position="276"/>
    </location>
</feature>
<evidence type="ECO:0000256" key="3">
    <source>
        <dbReference type="ARBA" id="ARBA00013906"/>
    </source>
</evidence>
<dbReference type="GO" id="GO:0000480">
    <property type="term" value="P:endonucleolytic cleavage in 5'-ETS of tricistronic rRNA transcript (SSU-rRNA, 5.8S rRNA, LSU-rRNA)"/>
    <property type="evidence" value="ECO:0007669"/>
    <property type="project" value="TreeGrafter"/>
</dbReference>
<feature type="region of interest" description="Disordered" evidence="8">
    <location>
        <begin position="1"/>
        <end position="93"/>
    </location>
</feature>
<comment type="similarity">
    <text evidence="2">Belongs to the ESF2/ABP1 family.</text>
</comment>
<dbReference type="GO" id="GO:0005730">
    <property type="term" value="C:nucleolus"/>
    <property type="evidence" value="ECO:0007669"/>
    <property type="project" value="UniProtKB-SubCell"/>
</dbReference>
<feature type="compositionally biased region" description="Acidic residues" evidence="8">
    <location>
        <begin position="1"/>
        <end position="17"/>
    </location>
</feature>
<dbReference type="PANTHER" id="PTHR12311">
    <property type="entry name" value="ACTIVATOR OF BASAL TRANSCRIPTION 1"/>
    <property type="match status" value="1"/>
</dbReference>
<dbReference type="InterPro" id="IPR039119">
    <property type="entry name" value="ABT1/Esf2"/>
</dbReference>
<dbReference type="GO" id="GO:0034462">
    <property type="term" value="P:small-subunit processome assembly"/>
    <property type="evidence" value="ECO:0007669"/>
    <property type="project" value="TreeGrafter"/>
</dbReference>
<dbReference type="Proteomes" id="UP000191024">
    <property type="component" value="Chromosome A"/>
</dbReference>
<feature type="region of interest" description="Disordered" evidence="8">
    <location>
        <begin position="256"/>
        <end position="311"/>
    </location>
</feature>
<reference evidence="9 10" key="1">
    <citation type="submission" date="2016-03" db="EMBL/GenBank/DDBJ databases">
        <authorList>
            <person name="Devillers H."/>
        </authorList>
    </citation>
    <scope>NUCLEOTIDE SEQUENCE [LARGE SCALE GENOMIC DNA]</scope>
    <source>
        <strain evidence="9">CBS 11717</strain>
    </source>
</reference>
<feature type="compositionally biased region" description="Basic and acidic residues" evidence="8">
    <location>
        <begin position="289"/>
        <end position="299"/>
    </location>
</feature>
<dbReference type="GO" id="GO:0000472">
    <property type="term" value="P:endonucleolytic cleavage to generate mature 5'-end of SSU-rRNA from (SSU-rRNA, 5.8S rRNA, LSU-rRNA)"/>
    <property type="evidence" value="ECO:0007669"/>
    <property type="project" value="TreeGrafter"/>
</dbReference>
<feature type="compositionally biased region" description="Basic and acidic residues" evidence="8">
    <location>
        <begin position="74"/>
        <end position="88"/>
    </location>
</feature>
<protein>
    <recommendedName>
        <fullName evidence="3">Pre-rRNA-processing protein ESF2</fullName>
    </recommendedName>
    <alternativeName>
        <fullName evidence="7">18S rRNA factor 2</fullName>
    </alternativeName>
    <alternativeName>
        <fullName evidence="4">Pre-rRNA-processing protein esf2</fullName>
    </alternativeName>
</protein>
<keyword evidence="10" id="KW-1185">Reference proteome</keyword>
<dbReference type="STRING" id="1230905.A0A1G4IL54"/>
<proteinExistence type="inferred from homology"/>
<evidence type="ECO:0000313" key="10">
    <source>
        <dbReference type="Proteomes" id="UP000191024"/>
    </source>
</evidence>
<gene>
    <name evidence="9" type="ORF">LAMI_0A00518G</name>
</gene>
<name>A0A1G4IL54_9SACH</name>
<dbReference type="GO" id="GO:0000447">
    <property type="term" value="P:endonucleolytic cleavage in ITS1 to separate SSU-rRNA from 5.8S rRNA and LSU-rRNA from tricistronic rRNA transcript (SSU-rRNA, 5.8S rRNA, LSU-rRNA)"/>
    <property type="evidence" value="ECO:0007669"/>
    <property type="project" value="TreeGrafter"/>
</dbReference>
<sequence>MSGNESEVDDFLSEEEDKNVLITSKKASLREAVGSDASDEALSAEESEKEFDASGHDENDLNDESISRCASESKQIESKPDERDKGQKMEVSNAQRVERIKKLRATNNTKHKTGVVYLSKIPPYMKPAKMRQVLSRFGEVDRLFLKREEEHKYKARVKGGGNKKQMFEEGWAEFIRKKDAKLCATTLNGNIVGGKKGNFYHDDVMNVKYLPGFKWADLTAQIARENDVRQAKLQLEISQANKLNAEYIRNVERSKMVNKVQSSKKQSRASNGNAETRNFKQRKVTSNRANDDERMKEQASRNLDSVIDNLL</sequence>
<organism evidence="9 10">
    <name type="scientific">Lachancea mirantina</name>
    <dbReference type="NCBI Taxonomy" id="1230905"/>
    <lineage>
        <taxon>Eukaryota</taxon>
        <taxon>Fungi</taxon>
        <taxon>Dikarya</taxon>
        <taxon>Ascomycota</taxon>
        <taxon>Saccharomycotina</taxon>
        <taxon>Saccharomycetes</taxon>
        <taxon>Saccharomycetales</taxon>
        <taxon>Saccharomycetaceae</taxon>
        <taxon>Lachancea</taxon>
    </lineage>
</organism>
<evidence type="ECO:0000313" key="9">
    <source>
        <dbReference type="EMBL" id="SCU77284.1"/>
    </source>
</evidence>
<feature type="compositionally biased region" description="Acidic residues" evidence="8">
    <location>
        <begin position="37"/>
        <end position="49"/>
    </location>
</feature>
<dbReference type="EMBL" id="LT598462">
    <property type="protein sequence ID" value="SCU77284.1"/>
    <property type="molecule type" value="Genomic_DNA"/>
</dbReference>
<evidence type="ECO:0000256" key="1">
    <source>
        <dbReference type="ARBA" id="ARBA00004604"/>
    </source>
</evidence>
<evidence type="ECO:0000256" key="4">
    <source>
        <dbReference type="ARBA" id="ARBA00021800"/>
    </source>
</evidence>
<dbReference type="Gene3D" id="3.30.70.330">
    <property type="match status" value="1"/>
</dbReference>
<dbReference type="GO" id="GO:0003723">
    <property type="term" value="F:RNA binding"/>
    <property type="evidence" value="ECO:0007669"/>
    <property type="project" value="UniProtKB-KW"/>
</dbReference>
<dbReference type="InterPro" id="IPR035979">
    <property type="entry name" value="RBD_domain_sf"/>
</dbReference>
<evidence type="ECO:0000256" key="7">
    <source>
        <dbReference type="ARBA" id="ARBA00032634"/>
    </source>
</evidence>